<dbReference type="Proteomes" id="UP000323426">
    <property type="component" value="Unassembled WGS sequence"/>
</dbReference>
<sequence length="168" mass="20546">MALFLFLIAAIVSFYWIFKVTERNDNRKKSKHDDFRKRTLKVEYDYYMRLSDIAKKYRILDKDYRKYSDIQLREMHSSLPDTEFFTSSHNLYHEYFSLHCKIIILLREENLTLENGLYYSDIELTYDYKIKYKKVVSELFKIINEKRIEYDLYGFEVSPVIDSLPKSY</sequence>
<protein>
    <submittedName>
        <fullName evidence="1">Uncharacterized protein</fullName>
    </submittedName>
</protein>
<evidence type="ECO:0000313" key="2">
    <source>
        <dbReference type="Proteomes" id="UP000323426"/>
    </source>
</evidence>
<gene>
    <name evidence="1" type="ORF">F0145_04935</name>
</gene>
<proteinExistence type="predicted"/>
<name>A0A5M6DRP7_9BACT</name>
<organism evidence="1 2">
    <name type="scientific">Adhaeribacter rhizoryzae</name>
    <dbReference type="NCBI Taxonomy" id="2607907"/>
    <lineage>
        <taxon>Bacteria</taxon>
        <taxon>Pseudomonadati</taxon>
        <taxon>Bacteroidota</taxon>
        <taxon>Cytophagia</taxon>
        <taxon>Cytophagales</taxon>
        <taxon>Hymenobacteraceae</taxon>
        <taxon>Adhaeribacter</taxon>
    </lineage>
</organism>
<accession>A0A5M6DRP7</accession>
<reference evidence="1 2" key="1">
    <citation type="submission" date="2019-09" db="EMBL/GenBank/DDBJ databases">
        <title>Genome sequence and assembly of Adhaeribacter sp.</title>
        <authorList>
            <person name="Chhetri G."/>
        </authorList>
    </citation>
    <scope>NUCLEOTIDE SEQUENCE [LARGE SCALE GENOMIC DNA]</scope>
    <source>
        <strain evidence="1 2">DK36</strain>
    </source>
</reference>
<comment type="caution">
    <text evidence="1">The sequence shown here is derived from an EMBL/GenBank/DDBJ whole genome shotgun (WGS) entry which is preliminary data.</text>
</comment>
<dbReference type="RefSeq" id="WP_150087187.1">
    <property type="nucleotide sequence ID" value="NZ_VWSF01000002.1"/>
</dbReference>
<dbReference type="EMBL" id="VWSF01000002">
    <property type="protein sequence ID" value="KAA5548860.1"/>
    <property type="molecule type" value="Genomic_DNA"/>
</dbReference>
<keyword evidence="2" id="KW-1185">Reference proteome</keyword>
<dbReference type="AlphaFoldDB" id="A0A5M6DRP7"/>
<evidence type="ECO:0000313" key="1">
    <source>
        <dbReference type="EMBL" id="KAA5548860.1"/>
    </source>
</evidence>